<dbReference type="GO" id="GO:0005615">
    <property type="term" value="C:extracellular space"/>
    <property type="evidence" value="ECO:0007669"/>
    <property type="project" value="InterPro"/>
</dbReference>
<keyword evidence="6" id="KW-0479">Metal-binding</keyword>
<dbReference type="Proteomes" id="UP000827092">
    <property type="component" value="Unassembled WGS sequence"/>
</dbReference>
<feature type="non-terminal residue" evidence="9">
    <location>
        <position position="1"/>
    </location>
</feature>
<feature type="disulfide bond" evidence="7">
    <location>
        <begin position="287"/>
        <end position="381"/>
    </location>
</feature>
<feature type="binding site" evidence="5">
    <location>
        <position position="296"/>
    </location>
    <ligand>
        <name>hydrogencarbonate</name>
        <dbReference type="ChEBI" id="CHEBI:17544"/>
        <label>1</label>
    </ligand>
</feature>
<evidence type="ECO:0000256" key="2">
    <source>
        <dbReference type="ARBA" id="ARBA00022525"/>
    </source>
</evidence>
<evidence type="ECO:0000256" key="1">
    <source>
        <dbReference type="ARBA" id="ARBA00004613"/>
    </source>
</evidence>
<evidence type="ECO:0000256" key="7">
    <source>
        <dbReference type="PIRSR" id="PIRSR002549-4"/>
    </source>
</evidence>
<keyword evidence="2" id="KW-0964">Secreted</keyword>
<feature type="binding site" evidence="5">
    <location>
        <position position="293"/>
    </location>
    <ligand>
        <name>hydrogencarbonate</name>
        <dbReference type="ChEBI" id="CHEBI:17544"/>
        <label>1</label>
    </ligand>
</feature>
<proteinExistence type="predicted"/>
<keyword evidence="6" id="KW-0408">Iron</keyword>
<accession>A0AAV6TQR6</accession>
<keyword evidence="10" id="KW-1185">Reference proteome</keyword>
<evidence type="ECO:0000256" key="4">
    <source>
        <dbReference type="ARBA" id="ARBA00023157"/>
    </source>
</evidence>
<feature type="domain" description="Transferrin-like" evidence="8">
    <location>
        <begin position="180"/>
        <end position="524"/>
    </location>
</feature>
<feature type="disulfide bond" evidence="7">
    <location>
        <begin position="183"/>
        <end position="220"/>
    </location>
</feature>
<sequence>KKYNKLCSKCKNESTCAADDEYAGDEGPLKCLTDGLADVAFTKMSALREYVLKNPTFAEEAEFLCFEGGRKSLHDPSPCVWGVHPTNTFIARRSDIAEDENKVKDFLEAMGAVLKVHFLFYNDTQKFPKWFYESFLSSPNVTELNKIEDEKSNYIDYLGDFIHVIQNPNRECGDFQSNQAIFCVSSGEQMSACMVLAKTSSAFGLWPTVRCTRETTTELCMKSVKEDKSHLVILDGGDTYKAGRYYGLQPIASEFYQKPEDTYFAVAVLRRASDVKYMYQLRGLRSCHSGLDRPAGWVIPVGFIISEGLMPRGETCNRVGATADFFEGGSCAPGANDPNINPGRVRRDDLCRLCAGDARGLNRCSQNSTERYNGDRGAFRCLAENKGDVAFVKHTTVYEYTDGRSPHGWAKYLRSSNFKLLCGKGGVDNIANFKQCNIGKVPPYYVAVRGNLPVLRRLQLTRLLADISTIFSNDSSFYRLFRSRKQKDTFFKDTAAGLTILNGTETMTKVLGKEFFEAAISADPRICRP</sequence>
<dbReference type="PRINTS" id="PR00422">
    <property type="entry name" value="TRANSFERRIN"/>
</dbReference>
<feature type="disulfide bond" evidence="7">
    <location>
        <begin position="193"/>
        <end position="211"/>
    </location>
</feature>
<dbReference type="PANTHER" id="PTHR11485:SF57">
    <property type="entry name" value="TRANSFERRIN"/>
    <property type="match status" value="1"/>
</dbReference>
<dbReference type="AlphaFoldDB" id="A0AAV6TQR6"/>
<comment type="caution">
    <text evidence="9">The sequence shown here is derived from an EMBL/GenBank/DDBJ whole genome shotgun (WGS) entry which is preliminary data.</text>
</comment>
<dbReference type="GO" id="GO:0005886">
    <property type="term" value="C:plasma membrane"/>
    <property type="evidence" value="ECO:0007669"/>
    <property type="project" value="TreeGrafter"/>
</dbReference>
<dbReference type="Gene3D" id="3.40.190.10">
    <property type="entry name" value="Periplasmic binding protein-like II"/>
    <property type="match status" value="3"/>
</dbReference>
<dbReference type="GO" id="GO:0005769">
    <property type="term" value="C:early endosome"/>
    <property type="evidence" value="ECO:0007669"/>
    <property type="project" value="TreeGrafter"/>
</dbReference>
<name>A0AAV6TQR6_9ARAC</name>
<feature type="disulfide bond" evidence="7">
    <location>
        <begin position="351"/>
        <end position="364"/>
    </location>
</feature>
<feature type="disulfide bond" evidence="7">
    <location>
        <begin position="7"/>
        <end position="16"/>
    </location>
</feature>
<feature type="binding site" evidence="6">
    <location>
        <position position="235"/>
    </location>
    <ligand>
        <name>Fe(3+)</name>
        <dbReference type="ChEBI" id="CHEBI:29034"/>
        <label>1</label>
    </ligand>
</feature>
<dbReference type="InterPro" id="IPR016357">
    <property type="entry name" value="Transferrin"/>
</dbReference>
<evidence type="ECO:0000256" key="6">
    <source>
        <dbReference type="PIRSR" id="PIRSR002549-3"/>
    </source>
</evidence>
<feature type="disulfide bond" evidence="7">
    <location>
        <begin position="65"/>
        <end position="79"/>
    </location>
</feature>
<evidence type="ECO:0000256" key="5">
    <source>
        <dbReference type="PIRSR" id="PIRSR002549-2"/>
    </source>
</evidence>
<dbReference type="EMBL" id="JAFNEN010001249">
    <property type="protein sequence ID" value="KAG8174345.1"/>
    <property type="molecule type" value="Genomic_DNA"/>
</dbReference>
<feature type="disulfide bond" evidence="7">
    <location>
        <begin position="331"/>
        <end position="354"/>
    </location>
</feature>
<dbReference type="Pfam" id="PF00405">
    <property type="entry name" value="Transferrin"/>
    <property type="match status" value="2"/>
</dbReference>
<dbReference type="SUPFAM" id="SSF53850">
    <property type="entry name" value="Periplasmic binding protein-like II"/>
    <property type="match status" value="2"/>
</dbReference>
<keyword evidence="3" id="KW-0677">Repeat</keyword>
<reference evidence="9 10" key="1">
    <citation type="journal article" date="2022" name="Nat. Ecol. Evol.">
        <title>A masculinizing supergene underlies an exaggerated male reproductive morph in a spider.</title>
        <authorList>
            <person name="Hendrickx F."/>
            <person name="De Corte Z."/>
            <person name="Sonet G."/>
            <person name="Van Belleghem S.M."/>
            <person name="Kostlbacher S."/>
            <person name="Vangestel C."/>
        </authorList>
    </citation>
    <scope>NUCLEOTIDE SEQUENCE [LARGE SCALE GENOMIC DNA]</scope>
    <source>
        <strain evidence="9">W744_W776</strain>
    </source>
</reference>
<evidence type="ECO:0000313" key="9">
    <source>
        <dbReference type="EMBL" id="KAG8174345.1"/>
    </source>
</evidence>
<dbReference type="PROSITE" id="PS51408">
    <property type="entry name" value="TRANSFERRIN_LIKE_4"/>
    <property type="match status" value="2"/>
</dbReference>
<feature type="binding site" evidence="5">
    <location>
        <position position="295"/>
    </location>
    <ligand>
        <name>hydrogencarbonate</name>
        <dbReference type="ChEBI" id="CHEBI:17544"/>
        <label>1</label>
    </ligand>
</feature>
<evidence type="ECO:0000313" key="10">
    <source>
        <dbReference type="Proteomes" id="UP000827092"/>
    </source>
</evidence>
<dbReference type="GO" id="GO:0046872">
    <property type="term" value="F:metal ion binding"/>
    <property type="evidence" value="ECO:0007669"/>
    <property type="project" value="UniProtKB-KW"/>
</dbReference>
<dbReference type="PANTHER" id="PTHR11485">
    <property type="entry name" value="TRANSFERRIN"/>
    <property type="match status" value="1"/>
</dbReference>
<feature type="domain" description="Transferrin-like" evidence="8">
    <location>
        <begin position="1"/>
        <end position="166"/>
    </location>
</feature>
<dbReference type="GO" id="GO:0006826">
    <property type="term" value="P:iron ion transport"/>
    <property type="evidence" value="ECO:0007669"/>
    <property type="project" value="TreeGrafter"/>
</dbReference>
<gene>
    <name evidence="9" type="ORF">JTE90_015523</name>
</gene>
<protein>
    <recommendedName>
        <fullName evidence="8">Transferrin-like domain-containing protein</fullName>
    </recommendedName>
</protein>
<dbReference type="InterPro" id="IPR001156">
    <property type="entry name" value="Transferrin-like_dom"/>
</dbReference>
<feature type="binding site" evidence="6">
    <location>
        <position position="263"/>
    </location>
    <ligand>
        <name>Fe(3+)</name>
        <dbReference type="ChEBI" id="CHEBI:29034"/>
        <label>1</label>
    </ligand>
</feature>
<evidence type="ECO:0000256" key="3">
    <source>
        <dbReference type="ARBA" id="ARBA00022737"/>
    </source>
</evidence>
<dbReference type="CDD" id="cd13529">
    <property type="entry name" value="PBP2_transferrin"/>
    <property type="match status" value="1"/>
</dbReference>
<organism evidence="9 10">
    <name type="scientific">Oedothorax gibbosus</name>
    <dbReference type="NCBI Taxonomy" id="931172"/>
    <lineage>
        <taxon>Eukaryota</taxon>
        <taxon>Metazoa</taxon>
        <taxon>Ecdysozoa</taxon>
        <taxon>Arthropoda</taxon>
        <taxon>Chelicerata</taxon>
        <taxon>Arachnida</taxon>
        <taxon>Araneae</taxon>
        <taxon>Araneomorphae</taxon>
        <taxon>Entelegynae</taxon>
        <taxon>Araneoidea</taxon>
        <taxon>Linyphiidae</taxon>
        <taxon>Erigoninae</taxon>
        <taxon>Oedothorax</taxon>
    </lineage>
</organism>
<dbReference type="PIRSF" id="PIRSF002549">
    <property type="entry name" value="Transferrin"/>
    <property type="match status" value="1"/>
</dbReference>
<keyword evidence="4 7" id="KW-1015">Disulfide bond</keyword>
<dbReference type="GO" id="GO:0055037">
    <property type="term" value="C:recycling endosome"/>
    <property type="evidence" value="ECO:0007669"/>
    <property type="project" value="TreeGrafter"/>
</dbReference>
<evidence type="ECO:0000259" key="8">
    <source>
        <dbReference type="PROSITE" id="PS51408"/>
    </source>
</evidence>
<dbReference type="FunFam" id="3.40.190.10:FF:000095">
    <property type="entry name" value="Lactotransferrin"/>
    <property type="match status" value="1"/>
</dbReference>
<feature type="disulfide bond" evidence="7">
    <location>
        <begin position="422"/>
        <end position="436"/>
    </location>
</feature>
<comment type="subcellular location">
    <subcellularLocation>
        <location evidence="1">Secreted</location>
    </subcellularLocation>
</comment>
<dbReference type="SMART" id="SM00094">
    <property type="entry name" value="TR_FER"/>
    <property type="match status" value="1"/>
</dbReference>